<dbReference type="EMBL" id="CU469464">
    <property type="protein sequence ID" value="CAP18266.1"/>
    <property type="molecule type" value="Genomic_DNA"/>
</dbReference>
<evidence type="ECO:0000259" key="17">
    <source>
        <dbReference type="PROSITE" id="PS50886"/>
    </source>
</evidence>
<keyword evidence="12 15" id="KW-0648">Protein biosynthesis</keyword>
<evidence type="ECO:0000256" key="4">
    <source>
        <dbReference type="ARBA" id="ARBA00022490"/>
    </source>
</evidence>
<evidence type="ECO:0000256" key="12">
    <source>
        <dbReference type="ARBA" id="ARBA00022917"/>
    </source>
</evidence>
<dbReference type="GO" id="GO:0004826">
    <property type="term" value="F:phenylalanine-tRNA ligase activity"/>
    <property type="evidence" value="ECO:0007669"/>
    <property type="project" value="UniProtKB-UniRule"/>
</dbReference>
<evidence type="ECO:0000256" key="5">
    <source>
        <dbReference type="ARBA" id="ARBA00022555"/>
    </source>
</evidence>
<dbReference type="Pfam" id="PF17759">
    <property type="entry name" value="tRNA_synthFbeta"/>
    <property type="match status" value="1"/>
</dbReference>
<comment type="caution">
    <text evidence="15">Lacks conserved residue(s) required for the propagation of feature annotation.</text>
</comment>
<keyword evidence="8 15" id="KW-0547">Nucleotide-binding</keyword>
<evidence type="ECO:0000259" key="18">
    <source>
        <dbReference type="PROSITE" id="PS51447"/>
    </source>
</evidence>
<feature type="domain" description="TRNA-binding" evidence="17">
    <location>
        <begin position="36"/>
        <end position="153"/>
    </location>
</feature>
<dbReference type="CDD" id="cd00769">
    <property type="entry name" value="PheRS_beta_core"/>
    <property type="match status" value="1"/>
</dbReference>
<evidence type="ECO:0000256" key="8">
    <source>
        <dbReference type="ARBA" id="ARBA00022741"/>
    </source>
</evidence>
<keyword evidence="10 15" id="KW-0460">Magnesium</keyword>
<evidence type="ECO:0000256" key="3">
    <source>
        <dbReference type="ARBA" id="ARBA00011209"/>
    </source>
</evidence>
<dbReference type="InterPro" id="IPR005121">
    <property type="entry name" value="Fdx_antiC-bd"/>
</dbReference>
<accession>B3R0A2</accession>
<dbReference type="HAMAP" id="MF_00283">
    <property type="entry name" value="Phe_tRNA_synth_beta1"/>
    <property type="match status" value="1"/>
</dbReference>
<feature type="domain" description="B5" evidence="19">
    <location>
        <begin position="408"/>
        <end position="492"/>
    </location>
</feature>
<evidence type="ECO:0000256" key="9">
    <source>
        <dbReference type="ARBA" id="ARBA00022840"/>
    </source>
</evidence>
<dbReference type="SUPFAM" id="SSF46955">
    <property type="entry name" value="Putative DNA-binding domain"/>
    <property type="match status" value="1"/>
</dbReference>
<keyword evidence="5 16" id="KW-0820">tRNA-binding</keyword>
<feature type="binding site" evidence="15">
    <location>
        <position position="470"/>
    </location>
    <ligand>
        <name>Mg(2+)</name>
        <dbReference type="ChEBI" id="CHEBI:18420"/>
        <note>shared with alpha subunit</note>
    </ligand>
</feature>
<comment type="subunit">
    <text evidence="3 15">Tetramer of two alpha and two beta subunits.</text>
</comment>
<dbReference type="PANTHER" id="PTHR10947">
    <property type="entry name" value="PHENYLALANYL-TRNA SYNTHETASE BETA CHAIN AND LEUCINE-RICH REPEAT-CONTAINING PROTEIN 47"/>
    <property type="match status" value="1"/>
</dbReference>
<dbReference type="Pfam" id="PF03483">
    <property type="entry name" value="B3_4"/>
    <property type="match status" value="1"/>
</dbReference>
<dbReference type="InterPro" id="IPR005147">
    <property type="entry name" value="tRNA_synthase_B5-dom"/>
</dbReference>
<keyword evidence="13 15" id="KW-0030">Aminoacyl-tRNA synthetase</keyword>
<keyword evidence="4 15" id="KW-0963">Cytoplasm</keyword>
<dbReference type="eggNOG" id="COG0072">
    <property type="taxonomic scope" value="Bacteria"/>
</dbReference>
<dbReference type="Pfam" id="PF03147">
    <property type="entry name" value="FDX-ACB"/>
    <property type="match status" value="1"/>
</dbReference>
<evidence type="ECO:0000256" key="11">
    <source>
        <dbReference type="ARBA" id="ARBA00022884"/>
    </source>
</evidence>
<keyword evidence="11 16" id="KW-0694">RNA-binding</keyword>
<dbReference type="GO" id="GO:0006432">
    <property type="term" value="P:phenylalanyl-tRNA aminoacylation"/>
    <property type="evidence" value="ECO:0007669"/>
    <property type="project" value="UniProtKB-UniRule"/>
</dbReference>
<dbReference type="GO" id="GO:0000049">
    <property type="term" value="F:tRNA binding"/>
    <property type="evidence" value="ECO:0007669"/>
    <property type="project" value="UniProtKB-UniRule"/>
</dbReference>
<comment type="similarity">
    <text evidence="2 15">Belongs to the phenylalanyl-tRNA synthetase beta subunit family. Type 1 subfamily.</text>
</comment>
<evidence type="ECO:0000256" key="7">
    <source>
        <dbReference type="ARBA" id="ARBA00022723"/>
    </source>
</evidence>
<dbReference type="Gene3D" id="3.30.930.10">
    <property type="entry name" value="Bira Bifunctional Protein, Domain 2"/>
    <property type="match status" value="1"/>
</dbReference>
<evidence type="ECO:0000259" key="19">
    <source>
        <dbReference type="PROSITE" id="PS51483"/>
    </source>
</evidence>
<dbReference type="STRING" id="37692.ATP_00079"/>
<dbReference type="InterPro" id="IPR020825">
    <property type="entry name" value="Phe-tRNA_synthase-like_B3/B4"/>
</dbReference>
<dbReference type="EC" id="6.1.1.20" evidence="15"/>
<dbReference type="InterPro" id="IPR002547">
    <property type="entry name" value="tRNA-bd_dom"/>
</dbReference>
<evidence type="ECO:0000256" key="15">
    <source>
        <dbReference type="HAMAP-Rule" id="MF_00283"/>
    </source>
</evidence>
<reference evidence="20 21" key="1">
    <citation type="journal article" date="2008" name="BMC Genomics">
        <title>The linear chromosome of the plant-pathogenic mycoplasma 'Candidatus Phytoplasma mali'.</title>
        <authorList>
            <person name="Kube M."/>
            <person name="Schneider B."/>
            <person name="Kuhl H."/>
            <person name="Dandekar T."/>
            <person name="Heitmann K."/>
            <person name="Migdoll A.M."/>
            <person name="Reinhardt R."/>
            <person name="Seemueller E."/>
        </authorList>
    </citation>
    <scope>NUCLEOTIDE SEQUENCE [LARGE SCALE GENOMIC DNA]</scope>
    <source>
        <strain evidence="20 21">AT</strain>
    </source>
</reference>
<dbReference type="SUPFAM" id="SSF50249">
    <property type="entry name" value="Nucleic acid-binding proteins"/>
    <property type="match status" value="1"/>
</dbReference>
<dbReference type="AlphaFoldDB" id="B3R0A2"/>
<dbReference type="InterPro" id="IPR012340">
    <property type="entry name" value="NA-bd_OB-fold"/>
</dbReference>
<dbReference type="KEGG" id="pml:ATP_00079"/>
<dbReference type="PROSITE" id="PS51483">
    <property type="entry name" value="B5"/>
    <property type="match status" value="1"/>
</dbReference>
<keyword evidence="9 15" id="KW-0067">ATP-binding</keyword>
<evidence type="ECO:0000313" key="20">
    <source>
        <dbReference type="EMBL" id="CAP18266.1"/>
    </source>
</evidence>
<dbReference type="GO" id="GO:0000287">
    <property type="term" value="F:magnesium ion binding"/>
    <property type="evidence" value="ECO:0007669"/>
    <property type="project" value="UniProtKB-UniRule"/>
</dbReference>
<dbReference type="InterPro" id="IPR036690">
    <property type="entry name" value="Fdx_antiC-bd_sf"/>
</dbReference>
<dbReference type="PROSITE" id="PS50886">
    <property type="entry name" value="TRBD"/>
    <property type="match status" value="1"/>
</dbReference>
<dbReference type="PROSITE" id="PS51447">
    <property type="entry name" value="FDX_ACB"/>
    <property type="match status" value="1"/>
</dbReference>
<comment type="catalytic activity">
    <reaction evidence="14 15">
        <text>tRNA(Phe) + L-phenylalanine + ATP = L-phenylalanyl-tRNA(Phe) + AMP + diphosphate + H(+)</text>
        <dbReference type="Rhea" id="RHEA:19413"/>
        <dbReference type="Rhea" id="RHEA-COMP:9668"/>
        <dbReference type="Rhea" id="RHEA-COMP:9699"/>
        <dbReference type="ChEBI" id="CHEBI:15378"/>
        <dbReference type="ChEBI" id="CHEBI:30616"/>
        <dbReference type="ChEBI" id="CHEBI:33019"/>
        <dbReference type="ChEBI" id="CHEBI:58095"/>
        <dbReference type="ChEBI" id="CHEBI:78442"/>
        <dbReference type="ChEBI" id="CHEBI:78531"/>
        <dbReference type="ChEBI" id="CHEBI:456215"/>
        <dbReference type="EC" id="6.1.1.20"/>
    </reaction>
</comment>
<dbReference type="CDD" id="cd02796">
    <property type="entry name" value="tRNA_bind_bactPheRS"/>
    <property type="match status" value="1"/>
</dbReference>
<dbReference type="InterPro" id="IPR004532">
    <property type="entry name" value="Phe-tRNA-ligase_IIc_bsu_bact"/>
</dbReference>
<dbReference type="SMART" id="SM00896">
    <property type="entry name" value="FDX-ACB"/>
    <property type="match status" value="1"/>
</dbReference>
<comment type="cofactor">
    <cofactor evidence="15">
        <name>Mg(2+)</name>
        <dbReference type="ChEBI" id="CHEBI:18420"/>
    </cofactor>
    <text evidence="15">Binds 2 magnesium ions per tetramer.</text>
</comment>
<name>B3R0A2_PHYMT</name>
<dbReference type="InterPro" id="IPR041616">
    <property type="entry name" value="PheRS_beta_core"/>
</dbReference>
<dbReference type="InterPro" id="IPR033714">
    <property type="entry name" value="tRNA_bind_bactPheRS"/>
</dbReference>
<dbReference type="Proteomes" id="UP000002020">
    <property type="component" value="Chromosome"/>
</dbReference>
<evidence type="ECO:0000256" key="2">
    <source>
        <dbReference type="ARBA" id="ARBA00008653"/>
    </source>
</evidence>
<keyword evidence="21" id="KW-1185">Reference proteome</keyword>
<feature type="binding site" evidence="15">
    <location>
        <position position="476"/>
    </location>
    <ligand>
        <name>Mg(2+)</name>
        <dbReference type="ChEBI" id="CHEBI:18420"/>
        <note>shared with alpha subunit</note>
    </ligand>
</feature>
<dbReference type="Pfam" id="PF01588">
    <property type="entry name" value="tRNA_bind"/>
    <property type="match status" value="1"/>
</dbReference>
<gene>
    <name evidence="15 20" type="primary">pheT</name>
    <name evidence="20" type="ordered locus">ATP_00079</name>
</gene>
<dbReference type="PANTHER" id="PTHR10947:SF0">
    <property type="entry name" value="PHENYLALANINE--TRNA LIGASE BETA SUBUNIT"/>
    <property type="match status" value="1"/>
</dbReference>
<dbReference type="InterPro" id="IPR045060">
    <property type="entry name" value="Phe-tRNA-ligase_IIc_bsu"/>
</dbReference>
<dbReference type="InterPro" id="IPR005146">
    <property type="entry name" value="B3/B4_tRNA-bd"/>
</dbReference>
<dbReference type="Gene3D" id="3.30.70.380">
    <property type="entry name" value="Ferrodoxin-fold anticodon-binding domain"/>
    <property type="match status" value="1"/>
</dbReference>
<dbReference type="GO" id="GO:0009328">
    <property type="term" value="C:phenylalanine-tRNA ligase complex"/>
    <property type="evidence" value="ECO:0007669"/>
    <property type="project" value="TreeGrafter"/>
</dbReference>
<keyword evidence="6 15" id="KW-0436">Ligase</keyword>
<dbReference type="SMART" id="SM00873">
    <property type="entry name" value="B3_4"/>
    <property type="match status" value="1"/>
</dbReference>
<evidence type="ECO:0000256" key="6">
    <source>
        <dbReference type="ARBA" id="ARBA00022598"/>
    </source>
</evidence>
<dbReference type="InterPro" id="IPR009061">
    <property type="entry name" value="DNA-bd_dom_put_sf"/>
</dbReference>
<evidence type="ECO:0000256" key="14">
    <source>
        <dbReference type="ARBA" id="ARBA00049255"/>
    </source>
</evidence>
<organism evidence="20 21">
    <name type="scientific">Phytoplasma mali (strain AT)</name>
    <dbReference type="NCBI Taxonomy" id="482235"/>
    <lineage>
        <taxon>Bacteria</taxon>
        <taxon>Bacillati</taxon>
        <taxon>Mycoplasmatota</taxon>
        <taxon>Mollicutes</taxon>
        <taxon>Acholeplasmatales</taxon>
        <taxon>Acholeplasmataceae</taxon>
        <taxon>Candidatus Phytoplasma</taxon>
        <taxon>16SrX (Apple proliferation group)</taxon>
    </lineage>
</organism>
<dbReference type="InterPro" id="IPR045864">
    <property type="entry name" value="aa-tRNA-synth_II/BPL/LPL"/>
</dbReference>
<evidence type="ECO:0000256" key="10">
    <source>
        <dbReference type="ARBA" id="ARBA00022842"/>
    </source>
</evidence>
<proteinExistence type="inferred from homology"/>
<dbReference type="GO" id="GO:0005524">
    <property type="term" value="F:ATP binding"/>
    <property type="evidence" value="ECO:0007669"/>
    <property type="project" value="UniProtKB-UniRule"/>
</dbReference>
<dbReference type="Gene3D" id="3.30.56.10">
    <property type="match status" value="2"/>
</dbReference>
<evidence type="ECO:0000256" key="16">
    <source>
        <dbReference type="PROSITE-ProRule" id="PRU00209"/>
    </source>
</evidence>
<dbReference type="SUPFAM" id="SSF56037">
    <property type="entry name" value="PheT/TilS domain"/>
    <property type="match status" value="1"/>
</dbReference>
<evidence type="ECO:0000256" key="1">
    <source>
        <dbReference type="ARBA" id="ARBA00004496"/>
    </source>
</evidence>
<protein>
    <recommendedName>
        <fullName evidence="15">Phenylalanine--tRNA ligase beta subunit</fullName>
        <ecNumber evidence="15">6.1.1.20</ecNumber>
    </recommendedName>
    <alternativeName>
        <fullName evidence="15">Phenylalanyl-tRNA synthetase beta subunit</fullName>
        <shortName evidence="15">PheRS</shortName>
    </alternativeName>
</protein>
<evidence type="ECO:0000313" key="21">
    <source>
        <dbReference type="Proteomes" id="UP000002020"/>
    </source>
</evidence>
<dbReference type="SUPFAM" id="SSF54991">
    <property type="entry name" value="Anticodon-binding domain of PheRS"/>
    <property type="match status" value="1"/>
</dbReference>
<dbReference type="SMART" id="SM00874">
    <property type="entry name" value="B5"/>
    <property type="match status" value="1"/>
</dbReference>
<feature type="binding site" evidence="15">
    <location>
        <position position="480"/>
    </location>
    <ligand>
        <name>Mg(2+)</name>
        <dbReference type="ChEBI" id="CHEBI:18420"/>
        <note>shared with alpha subunit</note>
    </ligand>
</feature>
<dbReference type="SUPFAM" id="SSF55681">
    <property type="entry name" value="Class II aaRS and biotin synthetases"/>
    <property type="match status" value="1"/>
</dbReference>
<dbReference type="Pfam" id="PF03484">
    <property type="entry name" value="B5"/>
    <property type="match status" value="1"/>
</dbReference>
<dbReference type="NCBIfam" id="TIGR00472">
    <property type="entry name" value="pheT_bact"/>
    <property type="match status" value="1"/>
</dbReference>
<dbReference type="Gene3D" id="3.50.40.10">
    <property type="entry name" value="Phenylalanyl-trna Synthetase, Chain B, domain 3"/>
    <property type="match status" value="1"/>
</dbReference>
<evidence type="ECO:0000256" key="13">
    <source>
        <dbReference type="ARBA" id="ARBA00023146"/>
    </source>
</evidence>
<keyword evidence="7 15" id="KW-0479">Metal-binding</keyword>
<sequence length="803" mass="93394">MKINENVIKKYLSIIPKDITNLVNNHITEVEKFYFLTKNHNLIIGKILNFEKIINSKYLYLVTVDIAHKLLNIICSYNNLIIGKKVIVAQEGSYLEGLKSFIKTKKIQNINSDGMLCSLTELGISNQYLTSTEKKGIYYFSDDVDLELGSDVLKFLSLKGFMLELSLTPDRVDLYSHIGFIKDLNAVSKQKNDFLEQQLIVKNQEISKLNYFQIKIENKDCYEYNVRYIENITIKTSPLWIRNILLKADILPVNNLVDIANLILIEYGVPIHFFDADKLINSSIIVRNANLNEKITTIDNKEYVLNSEDLVIANDNIPIELAGIISLNNNNIDLNTKNIILTTAYFEPKIISKTSKKLKLSTNISLYYERGIDQTLIVKALERACQLLQEITNAKITKNIVSKKIKLRKNPKITLSLNFIRNKTGINFLWSQIEKFLKLLEYKIIIDINSFVFNDLNQVFYVTAPLRRYDVNIPEDVISDLLRMYGYHNVYVNNDNILNTVTFKTIKQNKIRNLRYLLQNIGFCEIITYSLVSDKISQLFPYNKNKVKLLNPLSQDKIILRQNLIASFIEVLSYNQKRNNVDNAFFEIGKVYFPESEYLNLALGLSGNFINSGWHKNNINSSFFVLKGILERIAFFLKINLQLKKTNIYHSFCPGIQANIIFNNQKIGFMGETNCFINKQYQLTKSYLLEISLNDEILNQNTVNHYQEISKFPSIRRDLSFIIDKKYDFSDISKTIKEFISILFFKFELLDVYYSDKLFSHQYSLTIGFIFNDLDGNLNKIKVDDIMIKIKNKLYEKYKIQVR</sequence>
<comment type="subcellular location">
    <subcellularLocation>
        <location evidence="1 15">Cytoplasm</location>
    </subcellularLocation>
</comment>
<feature type="domain" description="FDX-ACB" evidence="18">
    <location>
        <begin position="710"/>
        <end position="803"/>
    </location>
</feature>
<dbReference type="Gene3D" id="2.40.50.140">
    <property type="entry name" value="Nucleic acid-binding proteins"/>
    <property type="match status" value="1"/>
</dbReference>
<dbReference type="HOGENOM" id="CLU_016891_0_0_14"/>